<keyword evidence="1" id="KW-0677">Repeat</keyword>
<dbReference type="Gene3D" id="3.40.930.10">
    <property type="entry name" value="Mannitol-specific EII, Chain A"/>
    <property type="match status" value="1"/>
</dbReference>
<evidence type="ECO:0000256" key="4">
    <source>
        <dbReference type="ARBA" id="ARBA00023163"/>
    </source>
</evidence>
<evidence type="ECO:0000313" key="8">
    <source>
        <dbReference type="Proteomes" id="UP000461880"/>
    </source>
</evidence>
<gene>
    <name evidence="7" type="ORF">FYJ51_05455</name>
</gene>
<dbReference type="Pfam" id="PF00874">
    <property type="entry name" value="PRD"/>
    <property type="match status" value="1"/>
</dbReference>
<dbReference type="SUPFAM" id="SSF55804">
    <property type="entry name" value="Phoshotransferase/anion transport protein"/>
    <property type="match status" value="1"/>
</dbReference>
<accession>A0A7X2NRQ0</accession>
<dbReference type="InterPro" id="IPR036388">
    <property type="entry name" value="WH-like_DNA-bd_sf"/>
</dbReference>
<comment type="caution">
    <text evidence="7">The sequence shown here is derived from an EMBL/GenBank/DDBJ whole genome shotgun (WGS) entry which is preliminary data.</text>
</comment>
<evidence type="ECO:0000313" key="7">
    <source>
        <dbReference type="EMBL" id="MSS58347.1"/>
    </source>
</evidence>
<evidence type="ECO:0000259" key="6">
    <source>
        <dbReference type="PROSITE" id="PS51372"/>
    </source>
</evidence>
<dbReference type="PANTHER" id="PTHR30185">
    <property type="entry name" value="CRYPTIC BETA-GLUCOSIDE BGL OPERON ANTITERMINATOR"/>
    <property type="match status" value="1"/>
</dbReference>
<dbReference type="InterPro" id="IPR050661">
    <property type="entry name" value="BglG_antiterminators"/>
</dbReference>
<reference evidence="7 8" key="1">
    <citation type="submission" date="2019-08" db="EMBL/GenBank/DDBJ databases">
        <title>In-depth cultivation of the pig gut microbiome towards novel bacterial diversity and tailored functional studies.</title>
        <authorList>
            <person name="Wylensek D."/>
            <person name="Hitch T.C.A."/>
            <person name="Clavel T."/>
        </authorList>
    </citation>
    <scope>NUCLEOTIDE SEQUENCE [LARGE SCALE GENOMIC DNA]</scope>
    <source>
        <strain evidence="7 8">Oil+RF-744-GAM-WT-6</strain>
    </source>
</reference>
<name>A0A7X2NRQ0_9FIRM</name>
<dbReference type="RefSeq" id="WP_154504061.1">
    <property type="nucleotide sequence ID" value="NZ_VUMN01000010.1"/>
</dbReference>
<sequence length="610" mass="70341">MDSKYLALVNLFLDSGENVLSAGDLAKSLGVSARTVLRYISYLNSTDKNESFRIIPIKSRGFRLQIIDQTNFSNFLKESAPIRLLSQEKYEMLFMIGLLEPTIQQLEKRMNYSEASISRLVNQLNEDLGKRHIKVTRLSNHYYVTGNEIQIRNFLQFVWSTFSKNSSSVLDVLQQQWEQFRKVLKTEDPSIDKELVRYLYICWIRIINKHSVELTPLIHSMYELPSMDDRMVLRLISYESVNSEIQITSDERILMMLALHNHPLEVQYNDLLNTMVPIITDILRQNDEKYGTEFQNDELLINSLACHISGNMTNYILSLKADNTLLDQIRLNYTSEHIYALELANSLSEVFGLQISDDDIGYFTLHFASSSERRKKENETPAVILYSKSYSTAQLLEFKLKAEFPSLKILGLRKADDIDSFGHLQKIGLLFVAEPELRNDNTIFVSPFINEDDKKKISRSIIKRNGLAPFLKLCHDENYFILSGSQSKDKVLDYMTSRLIENGYLTGNDAENILQREKLSSTEIALNTAFPHCLIDNPSFLAITILKQPVLWDKNYVRLVLLMGINKNEDSNRDAIKYLFDSLTSEKIRILLESADYKEFITIIGEEDAV</sequence>
<keyword evidence="3" id="KW-0010">Activator</keyword>
<dbReference type="InterPro" id="IPR036634">
    <property type="entry name" value="PRD_sf"/>
</dbReference>
<dbReference type="InterPro" id="IPR013196">
    <property type="entry name" value="HTH_11"/>
</dbReference>
<evidence type="ECO:0000256" key="2">
    <source>
        <dbReference type="ARBA" id="ARBA00023015"/>
    </source>
</evidence>
<dbReference type="PROSITE" id="PS51372">
    <property type="entry name" value="PRD_2"/>
    <property type="match status" value="1"/>
</dbReference>
<dbReference type="Gene3D" id="1.10.10.10">
    <property type="entry name" value="Winged helix-like DNA-binding domain superfamily/Winged helix DNA-binding domain"/>
    <property type="match status" value="1"/>
</dbReference>
<dbReference type="EMBL" id="VUMN01000010">
    <property type="protein sequence ID" value="MSS58347.1"/>
    <property type="molecule type" value="Genomic_DNA"/>
</dbReference>
<proteinExistence type="predicted"/>
<evidence type="ECO:0000259" key="5">
    <source>
        <dbReference type="PROSITE" id="PS51094"/>
    </source>
</evidence>
<feature type="domain" description="PTS EIIA type-2" evidence="5">
    <location>
        <begin position="472"/>
        <end position="607"/>
    </location>
</feature>
<evidence type="ECO:0000256" key="1">
    <source>
        <dbReference type="ARBA" id="ARBA00022737"/>
    </source>
</evidence>
<dbReference type="Pfam" id="PF05043">
    <property type="entry name" value="Mga"/>
    <property type="match status" value="1"/>
</dbReference>
<dbReference type="Proteomes" id="UP000461880">
    <property type="component" value="Unassembled WGS sequence"/>
</dbReference>
<dbReference type="InterPro" id="IPR002178">
    <property type="entry name" value="PTS_EIIA_type-2_dom"/>
</dbReference>
<dbReference type="InterPro" id="IPR016152">
    <property type="entry name" value="PTrfase/Anion_transptr"/>
</dbReference>
<dbReference type="Pfam" id="PF00359">
    <property type="entry name" value="PTS_EIIA_2"/>
    <property type="match status" value="1"/>
</dbReference>
<keyword evidence="2" id="KW-0805">Transcription regulation</keyword>
<dbReference type="InterPro" id="IPR007737">
    <property type="entry name" value="Mga_HTH"/>
</dbReference>
<dbReference type="PROSITE" id="PS51094">
    <property type="entry name" value="PTS_EIIA_TYPE_2"/>
    <property type="match status" value="1"/>
</dbReference>
<dbReference type="Gene3D" id="1.10.1790.10">
    <property type="entry name" value="PRD domain"/>
    <property type="match status" value="1"/>
</dbReference>
<dbReference type="InterPro" id="IPR011608">
    <property type="entry name" value="PRD"/>
</dbReference>
<protein>
    <submittedName>
        <fullName evidence="7">PRD domain-containing protein</fullName>
    </submittedName>
</protein>
<keyword evidence="8" id="KW-1185">Reference proteome</keyword>
<feature type="domain" description="PRD" evidence="6">
    <location>
        <begin position="270"/>
        <end position="377"/>
    </location>
</feature>
<organism evidence="7 8">
    <name type="scientific">Stecheria intestinalis</name>
    <dbReference type="NCBI Taxonomy" id="2606630"/>
    <lineage>
        <taxon>Bacteria</taxon>
        <taxon>Bacillati</taxon>
        <taxon>Bacillota</taxon>
        <taxon>Erysipelotrichia</taxon>
        <taxon>Erysipelotrichales</taxon>
        <taxon>Erysipelotrichaceae</taxon>
        <taxon>Stecheria</taxon>
    </lineage>
</organism>
<dbReference type="PANTHER" id="PTHR30185:SF18">
    <property type="entry name" value="TRANSCRIPTIONAL REGULATOR MTLR"/>
    <property type="match status" value="1"/>
</dbReference>
<dbReference type="Pfam" id="PF08279">
    <property type="entry name" value="HTH_11"/>
    <property type="match status" value="1"/>
</dbReference>
<dbReference type="GO" id="GO:0006355">
    <property type="term" value="P:regulation of DNA-templated transcription"/>
    <property type="evidence" value="ECO:0007669"/>
    <property type="project" value="InterPro"/>
</dbReference>
<evidence type="ECO:0000256" key="3">
    <source>
        <dbReference type="ARBA" id="ARBA00023159"/>
    </source>
</evidence>
<keyword evidence="4" id="KW-0804">Transcription</keyword>
<dbReference type="SUPFAM" id="SSF63520">
    <property type="entry name" value="PTS-regulatory domain, PRD"/>
    <property type="match status" value="1"/>
</dbReference>
<dbReference type="AlphaFoldDB" id="A0A7X2NRQ0"/>